<comment type="caution">
    <text evidence="1">The sequence shown here is derived from an EMBL/GenBank/DDBJ whole genome shotgun (WGS) entry which is preliminary data.</text>
</comment>
<protein>
    <submittedName>
        <fullName evidence="1">Uncharacterized protein</fullName>
    </submittedName>
</protein>
<dbReference type="EMBL" id="JBBNAF010000005">
    <property type="protein sequence ID" value="KAK9141908.1"/>
    <property type="molecule type" value="Genomic_DNA"/>
</dbReference>
<proteinExistence type="predicted"/>
<reference evidence="1 2" key="1">
    <citation type="submission" date="2024-01" db="EMBL/GenBank/DDBJ databases">
        <title>Genome assemblies of Stephania.</title>
        <authorList>
            <person name="Yang L."/>
        </authorList>
    </citation>
    <scope>NUCLEOTIDE SEQUENCE [LARGE SCALE GENOMIC DNA]</scope>
    <source>
        <strain evidence="1">YNDBR</strain>
        <tissue evidence="1">Leaf</tissue>
    </source>
</reference>
<gene>
    <name evidence="1" type="ORF">Syun_011308</name>
</gene>
<sequence>MIPPTVNLIFVKAQGTPENEFARPSASPWHLQVSGSFLRPPTIHVRRGFSPPTVRNQDLGVKYLILANRVPLRGSRWVGQTRSPGYLGPSQASSGLWFLHTALSSSLTRFVALGPLATSRLALVAMSVRRGPRGHDFLLPFVTLPLFWFLSLLSLLYCGCVEEGDDESNEPELKRFEMRFWECRWRIRNLSNEICRV</sequence>
<accession>A0AAP0PEA4</accession>
<dbReference type="AlphaFoldDB" id="A0AAP0PEA4"/>
<evidence type="ECO:0000313" key="2">
    <source>
        <dbReference type="Proteomes" id="UP001420932"/>
    </source>
</evidence>
<organism evidence="1 2">
    <name type="scientific">Stephania yunnanensis</name>
    <dbReference type="NCBI Taxonomy" id="152371"/>
    <lineage>
        <taxon>Eukaryota</taxon>
        <taxon>Viridiplantae</taxon>
        <taxon>Streptophyta</taxon>
        <taxon>Embryophyta</taxon>
        <taxon>Tracheophyta</taxon>
        <taxon>Spermatophyta</taxon>
        <taxon>Magnoliopsida</taxon>
        <taxon>Ranunculales</taxon>
        <taxon>Menispermaceae</taxon>
        <taxon>Menispermoideae</taxon>
        <taxon>Cissampelideae</taxon>
        <taxon>Stephania</taxon>
    </lineage>
</organism>
<dbReference type="Proteomes" id="UP001420932">
    <property type="component" value="Unassembled WGS sequence"/>
</dbReference>
<name>A0AAP0PEA4_9MAGN</name>
<evidence type="ECO:0000313" key="1">
    <source>
        <dbReference type="EMBL" id="KAK9141908.1"/>
    </source>
</evidence>
<keyword evidence="2" id="KW-1185">Reference proteome</keyword>